<dbReference type="InterPro" id="IPR036291">
    <property type="entry name" value="NAD(P)-bd_dom_sf"/>
</dbReference>
<evidence type="ECO:0000313" key="2">
    <source>
        <dbReference type="EMBL" id="NJC26515.1"/>
    </source>
</evidence>
<dbReference type="Pfam" id="PF13460">
    <property type="entry name" value="NAD_binding_10"/>
    <property type="match status" value="1"/>
</dbReference>
<organism evidence="2 3">
    <name type="scientific">Neolewinella antarctica</name>
    <dbReference type="NCBI Taxonomy" id="442734"/>
    <lineage>
        <taxon>Bacteria</taxon>
        <taxon>Pseudomonadati</taxon>
        <taxon>Bacteroidota</taxon>
        <taxon>Saprospiria</taxon>
        <taxon>Saprospirales</taxon>
        <taxon>Lewinellaceae</taxon>
        <taxon>Neolewinella</taxon>
    </lineage>
</organism>
<dbReference type="SUPFAM" id="SSF51735">
    <property type="entry name" value="NAD(P)-binding Rossmann-fold domains"/>
    <property type="match status" value="1"/>
</dbReference>
<evidence type="ECO:0000313" key="3">
    <source>
        <dbReference type="Proteomes" id="UP000770785"/>
    </source>
</evidence>
<dbReference type="PANTHER" id="PTHR43355">
    <property type="entry name" value="FLAVIN REDUCTASE (NADPH)"/>
    <property type="match status" value="1"/>
</dbReference>
<evidence type="ECO:0000259" key="1">
    <source>
        <dbReference type="Pfam" id="PF13460"/>
    </source>
</evidence>
<reference evidence="2 3" key="1">
    <citation type="submission" date="2020-03" db="EMBL/GenBank/DDBJ databases">
        <title>Genomic Encyclopedia of Type Strains, Phase IV (KMG-IV): sequencing the most valuable type-strain genomes for metagenomic binning, comparative biology and taxonomic classification.</title>
        <authorList>
            <person name="Goeker M."/>
        </authorList>
    </citation>
    <scope>NUCLEOTIDE SEQUENCE [LARGE SCALE GENOMIC DNA]</scope>
    <source>
        <strain evidence="2 3">DSM 105096</strain>
    </source>
</reference>
<gene>
    <name evidence="2" type="ORF">GGR27_002014</name>
</gene>
<dbReference type="EMBL" id="JAATJH010000002">
    <property type="protein sequence ID" value="NJC26515.1"/>
    <property type="molecule type" value="Genomic_DNA"/>
</dbReference>
<proteinExistence type="predicted"/>
<accession>A0ABX0XB88</accession>
<sequence>MIIALFGGTGRTGQEFIPKALAAGHTLKILARTPAKVTVTHDRLSVTQGDILDAASVRQTIAGCDAVVSLIGQTKGGNKAVQTAGTRHLVAAMMAENVQRVISMSGGGLPYAKDEPKFIDKIFRGIMGVFFKSVISDATGHAEILQQSTLDWTIVRAPRLVEEADRGEYKVGYVGTTGGSKISRGDVASFVLKITEKRTYVRDMPFVSW</sequence>
<dbReference type="PANTHER" id="PTHR43355:SF2">
    <property type="entry name" value="FLAVIN REDUCTASE (NADPH)"/>
    <property type="match status" value="1"/>
</dbReference>
<keyword evidence="3" id="KW-1185">Reference proteome</keyword>
<feature type="domain" description="NAD(P)-binding" evidence="1">
    <location>
        <begin position="7"/>
        <end position="196"/>
    </location>
</feature>
<protein>
    <submittedName>
        <fullName evidence="2">NADH-flavin reductase</fullName>
    </submittedName>
</protein>
<dbReference type="RefSeq" id="WP_168037249.1">
    <property type="nucleotide sequence ID" value="NZ_JAATJH010000002.1"/>
</dbReference>
<dbReference type="InterPro" id="IPR016040">
    <property type="entry name" value="NAD(P)-bd_dom"/>
</dbReference>
<dbReference type="Gene3D" id="3.40.50.720">
    <property type="entry name" value="NAD(P)-binding Rossmann-like Domain"/>
    <property type="match status" value="1"/>
</dbReference>
<name>A0ABX0XB88_9BACT</name>
<dbReference type="InterPro" id="IPR051606">
    <property type="entry name" value="Polyketide_Oxido-like"/>
</dbReference>
<dbReference type="Proteomes" id="UP000770785">
    <property type="component" value="Unassembled WGS sequence"/>
</dbReference>
<comment type="caution">
    <text evidence="2">The sequence shown here is derived from an EMBL/GenBank/DDBJ whole genome shotgun (WGS) entry which is preliminary data.</text>
</comment>